<sequence>GFSLNRRFWWDSVDLGSAKRQDSVWGLGKKSSEVDGKGREVLNRRTKGKVCVVWRRR</sequence>
<feature type="non-terminal residue" evidence="1">
    <location>
        <position position="1"/>
    </location>
</feature>
<evidence type="ECO:0000313" key="2">
    <source>
        <dbReference type="Proteomes" id="UP001154282"/>
    </source>
</evidence>
<dbReference type="EMBL" id="CAMGYJ010000011">
    <property type="protein sequence ID" value="CAI0629585.1"/>
    <property type="molecule type" value="Genomic_DNA"/>
</dbReference>
<keyword evidence="2" id="KW-1185">Reference proteome</keyword>
<protein>
    <submittedName>
        <fullName evidence="1">Uncharacterized protein</fullName>
    </submittedName>
</protein>
<evidence type="ECO:0000313" key="1">
    <source>
        <dbReference type="EMBL" id="CAI0629585.1"/>
    </source>
</evidence>
<dbReference type="AlphaFoldDB" id="A0AAV0S9P9"/>
<reference evidence="1" key="1">
    <citation type="submission" date="2022-08" db="EMBL/GenBank/DDBJ databases">
        <authorList>
            <person name="Gutierrez-Valencia J."/>
        </authorList>
    </citation>
    <scope>NUCLEOTIDE SEQUENCE</scope>
</reference>
<gene>
    <name evidence="1" type="ORF">LITE_LOCUS52052</name>
</gene>
<name>A0AAV0S9P9_9ROSI</name>
<accession>A0AAV0S9P9</accession>
<proteinExistence type="predicted"/>
<dbReference type="Proteomes" id="UP001154282">
    <property type="component" value="Unassembled WGS sequence"/>
</dbReference>
<organism evidence="1 2">
    <name type="scientific">Linum tenue</name>
    <dbReference type="NCBI Taxonomy" id="586396"/>
    <lineage>
        <taxon>Eukaryota</taxon>
        <taxon>Viridiplantae</taxon>
        <taxon>Streptophyta</taxon>
        <taxon>Embryophyta</taxon>
        <taxon>Tracheophyta</taxon>
        <taxon>Spermatophyta</taxon>
        <taxon>Magnoliopsida</taxon>
        <taxon>eudicotyledons</taxon>
        <taxon>Gunneridae</taxon>
        <taxon>Pentapetalae</taxon>
        <taxon>rosids</taxon>
        <taxon>fabids</taxon>
        <taxon>Malpighiales</taxon>
        <taxon>Linaceae</taxon>
        <taxon>Linum</taxon>
    </lineage>
</organism>
<comment type="caution">
    <text evidence="1">The sequence shown here is derived from an EMBL/GenBank/DDBJ whole genome shotgun (WGS) entry which is preliminary data.</text>
</comment>